<name>A0AC34QAQ7_9BILA</name>
<reference evidence="2" key="1">
    <citation type="submission" date="2022-11" db="UniProtKB">
        <authorList>
            <consortium name="WormBaseParasite"/>
        </authorList>
    </citation>
    <scope>IDENTIFICATION</scope>
</reference>
<protein>
    <submittedName>
        <fullName evidence="2">Protein tyrosine phosphatase</fullName>
    </submittedName>
</protein>
<evidence type="ECO:0000313" key="2">
    <source>
        <dbReference type="WBParaSite" id="JU765_v2.g14538.t1"/>
    </source>
</evidence>
<evidence type="ECO:0000313" key="1">
    <source>
        <dbReference type="Proteomes" id="UP000887576"/>
    </source>
</evidence>
<dbReference type="WBParaSite" id="JU765_v2.g14538.t1">
    <property type="protein sequence ID" value="JU765_v2.g14538.t1"/>
    <property type="gene ID" value="JU765_v2.g14538"/>
</dbReference>
<accession>A0AC34QAQ7</accession>
<sequence length="886" mass="98887">MAHFKRRELGSGGKTESSGTASTRIRRKHKNISANDKKDATATATVKQEKAGDVFTPEAKAAMKSFTYQVARDGVHALRMQYNDLRSFVPPDPSRTAFDSNPTKCRYKDVPCWDKTRVVLKWPPDVANDFLHANWVIHPLLEYQFICSQGPLDGTIGDFWRCVWQEKVKQIIMLCRCEELGKNKCAQYWPANVGETMSHFGLTIKCEKIDNSDRSFIHTRLTLTYKDETRHVDHRQWTTWPDKSVPKTPMAPFRLLQFTRKSPKNPSIIHCSAGIGRTGTLVAIELIYKSLLRAKIPDVTNIVKDIRVMRALAVQTEDQYVYVHYALLQLFHIKNIAPPHFIRHFVKEYENYLKLLNDCGGKNLPLQATTPPQPCPKCSSIVSTMNDLTTNKEAQSPPSESKNAPESKRERKKKEEATDKENSKREKKDTGSKREKKGEACSKREKKEEQTTERKKDLFKKLKGKKDKKKKKKDDGPEEKKDETALLTSQQQPTDEKEKKETDAPAAPAQVEEEKKVSDKAVPQQLPSVMPAPIVPQQAASPPAVTMLQPLVTAMVDIKAFETPNDEARPPEEPGIPQQNQINGSKDAVQQGNQTVVTGTGPLVYKPPVNNYTVQQTGGKKDTGSKREKKGEACSKREKKEELTTERKKDLFKKLKGKKDKKKKKKDDGPEEKKDETALMTSQQQPTDEKEKKETDAPPAPAQVEEEKKVSDKAVPQQLPSVMPAPVVPQQAASPPAVTMLQPLVTAMVDIKAFETPNDEARPPEEPGIPQQNQINGSKDAVQQGNQTVVTGTGPLVYKPPVNNYTVQQTGGKKAIVYHKPNQPFIKALAAPAGQIQPHIFVQNTAAPQPCPPPLQPSTTPPNPAQSPQANHLVGVPFSTVSQPPK</sequence>
<organism evidence="1 2">
    <name type="scientific">Panagrolaimus sp. JU765</name>
    <dbReference type="NCBI Taxonomy" id="591449"/>
    <lineage>
        <taxon>Eukaryota</taxon>
        <taxon>Metazoa</taxon>
        <taxon>Ecdysozoa</taxon>
        <taxon>Nematoda</taxon>
        <taxon>Chromadorea</taxon>
        <taxon>Rhabditida</taxon>
        <taxon>Tylenchina</taxon>
        <taxon>Panagrolaimomorpha</taxon>
        <taxon>Panagrolaimoidea</taxon>
        <taxon>Panagrolaimidae</taxon>
        <taxon>Panagrolaimus</taxon>
    </lineage>
</organism>
<dbReference type="Proteomes" id="UP000887576">
    <property type="component" value="Unplaced"/>
</dbReference>
<proteinExistence type="predicted"/>